<dbReference type="Proteomes" id="UP000245802">
    <property type="component" value="Chromosome"/>
</dbReference>
<dbReference type="KEGG" id="gog:C1280_24450"/>
<organism evidence="8 9">
    <name type="scientific">Gemmata obscuriglobus</name>
    <dbReference type="NCBI Taxonomy" id="114"/>
    <lineage>
        <taxon>Bacteria</taxon>
        <taxon>Pseudomonadati</taxon>
        <taxon>Planctomycetota</taxon>
        <taxon>Planctomycetia</taxon>
        <taxon>Gemmatales</taxon>
        <taxon>Gemmataceae</taxon>
        <taxon>Gemmata</taxon>
    </lineage>
</organism>
<dbReference type="GO" id="GO:0043565">
    <property type="term" value="F:sequence-specific DNA binding"/>
    <property type="evidence" value="ECO:0007669"/>
    <property type="project" value="TreeGrafter"/>
</dbReference>
<accession>A0A2Z3H8I5</accession>
<dbReference type="AlphaFoldDB" id="A0A2Z3H8I5"/>
<keyword evidence="9" id="KW-1185">Reference proteome</keyword>
<dbReference type="GO" id="GO:1904047">
    <property type="term" value="F:S-adenosyl-L-methionine binding"/>
    <property type="evidence" value="ECO:0007669"/>
    <property type="project" value="TreeGrafter"/>
</dbReference>
<dbReference type="SUPFAM" id="SSF53335">
    <property type="entry name" value="S-adenosyl-L-methionine-dependent methyltransferases"/>
    <property type="match status" value="1"/>
</dbReference>
<dbReference type="Gene3D" id="3.40.50.150">
    <property type="entry name" value="Vaccinia Virus protein VP39"/>
    <property type="match status" value="1"/>
</dbReference>
<keyword evidence="3" id="KW-0489">Methyltransferase</keyword>
<dbReference type="OrthoDB" id="9805629at2"/>
<dbReference type="GO" id="GO:0032259">
    <property type="term" value="P:methylation"/>
    <property type="evidence" value="ECO:0007669"/>
    <property type="project" value="UniProtKB-KW"/>
</dbReference>
<comment type="catalytic activity">
    <reaction evidence="6">
        <text>a 2'-deoxyadenosine in DNA + S-adenosyl-L-methionine = an N(6)-methyl-2'-deoxyadenosine in DNA + S-adenosyl-L-homocysteine + H(+)</text>
        <dbReference type="Rhea" id="RHEA:15197"/>
        <dbReference type="Rhea" id="RHEA-COMP:12418"/>
        <dbReference type="Rhea" id="RHEA-COMP:12419"/>
        <dbReference type="ChEBI" id="CHEBI:15378"/>
        <dbReference type="ChEBI" id="CHEBI:57856"/>
        <dbReference type="ChEBI" id="CHEBI:59789"/>
        <dbReference type="ChEBI" id="CHEBI:90615"/>
        <dbReference type="ChEBI" id="CHEBI:90616"/>
        <dbReference type="EC" id="2.1.1.72"/>
    </reaction>
</comment>
<dbReference type="EC" id="2.1.1.72" evidence="2"/>
<evidence type="ECO:0000256" key="2">
    <source>
        <dbReference type="ARBA" id="ARBA00011900"/>
    </source>
</evidence>
<name>A0A2Z3H8I5_9BACT</name>
<keyword evidence="5" id="KW-0949">S-adenosyl-L-methionine</keyword>
<dbReference type="InterPro" id="IPR002052">
    <property type="entry name" value="DNA_methylase_N6_adenine_CS"/>
</dbReference>
<evidence type="ECO:0000256" key="3">
    <source>
        <dbReference type="ARBA" id="ARBA00022603"/>
    </source>
</evidence>
<comment type="similarity">
    <text evidence="1">Belongs to the N(4)/N(6)-methyltransferase family.</text>
</comment>
<dbReference type="EMBL" id="CP025958">
    <property type="protein sequence ID" value="AWM39847.1"/>
    <property type="molecule type" value="Genomic_DNA"/>
</dbReference>
<reference evidence="8 9" key="1">
    <citation type="submission" date="2018-01" db="EMBL/GenBank/DDBJ databases">
        <title>G. obscuriglobus.</title>
        <authorList>
            <person name="Franke J."/>
            <person name="Blomberg W."/>
            <person name="Selmecki A."/>
        </authorList>
    </citation>
    <scope>NUCLEOTIDE SEQUENCE [LARGE SCALE GENOMIC DNA]</scope>
    <source>
        <strain evidence="8 9">DSM 5831</strain>
    </source>
</reference>
<feature type="binding site" evidence="7">
    <location>
        <position position="14"/>
    </location>
    <ligand>
        <name>S-adenosyl-L-methionine</name>
        <dbReference type="ChEBI" id="CHEBI:59789"/>
    </ligand>
</feature>
<evidence type="ECO:0000256" key="4">
    <source>
        <dbReference type="ARBA" id="ARBA00022679"/>
    </source>
</evidence>
<feature type="binding site" evidence="7">
    <location>
        <position position="184"/>
    </location>
    <ligand>
        <name>S-adenosyl-L-methionine</name>
        <dbReference type="ChEBI" id="CHEBI:59789"/>
    </ligand>
</feature>
<dbReference type="PRINTS" id="PR00505">
    <property type="entry name" value="D12N6MTFRASE"/>
</dbReference>
<dbReference type="RefSeq" id="WP_010046592.1">
    <property type="nucleotide sequence ID" value="NZ_CP025958.1"/>
</dbReference>
<dbReference type="Gene3D" id="1.10.1020.10">
    <property type="entry name" value="Adenine-specific Methyltransferase, Domain 2"/>
    <property type="match status" value="1"/>
</dbReference>
<feature type="binding site" evidence="7">
    <location>
        <position position="66"/>
    </location>
    <ligand>
        <name>S-adenosyl-L-methionine</name>
        <dbReference type="ChEBI" id="CHEBI:59789"/>
    </ligand>
</feature>
<dbReference type="InterPro" id="IPR012327">
    <property type="entry name" value="MeTrfase_D12"/>
</dbReference>
<gene>
    <name evidence="8" type="ORF">C1280_24450</name>
</gene>
<dbReference type="GO" id="GO:0009307">
    <property type="term" value="P:DNA restriction-modification system"/>
    <property type="evidence" value="ECO:0007669"/>
    <property type="project" value="InterPro"/>
</dbReference>
<dbReference type="InterPro" id="IPR029063">
    <property type="entry name" value="SAM-dependent_MTases_sf"/>
</dbReference>
<sequence>MPKNKSNFIYPLPWLGGKRRIVHRFLHLLTQHMRPGVSYTEPFAGGAAVALTLLDRLPWADVWLNDVYRPVYAFWKTIRDDHEFLIDKLYGEHCERDKWEEYHQSIANGTVADLKELGWRLCALHAWSYGQKGVSFNPRCGSRAKLHTKEQQYRNAHRLLRDAKITNLDFRQVLKDDDSVLYCDPPYVGAARRKYYAHGFTQLDHLMLRDIVLARQSPWLMSYDDHPAIWNRYKTCRIQTIVFGRGLGGPTRFYKEVLITPHIQ</sequence>
<evidence type="ECO:0000256" key="1">
    <source>
        <dbReference type="ARBA" id="ARBA00006594"/>
    </source>
</evidence>
<dbReference type="Pfam" id="PF02086">
    <property type="entry name" value="MethyltransfD12"/>
    <property type="match status" value="1"/>
</dbReference>
<evidence type="ECO:0000313" key="9">
    <source>
        <dbReference type="Proteomes" id="UP000245802"/>
    </source>
</evidence>
<protein>
    <recommendedName>
        <fullName evidence="2">site-specific DNA-methyltransferase (adenine-specific)</fullName>
        <ecNumber evidence="2">2.1.1.72</ecNumber>
    </recommendedName>
</protein>
<keyword evidence="4" id="KW-0808">Transferase</keyword>
<evidence type="ECO:0000256" key="7">
    <source>
        <dbReference type="PIRSR" id="PIRSR000398-1"/>
    </source>
</evidence>
<evidence type="ECO:0000256" key="6">
    <source>
        <dbReference type="ARBA" id="ARBA00047942"/>
    </source>
</evidence>
<evidence type="ECO:0000313" key="8">
    <source>
        <dbReference type="EMBL" id="AWM39847.1"/>
    </source>
</evidence>
<dbReference type="GO" id="GO:0009007">
    <property type="term" value="F:site-specific DNA-methyltransferase (adenine-specific) activity"/>
    <property type="evidence" value="ECO:0007669"/>
    <property type="project" value="UniProtKB-EC"/>
</dbReference>
<proteinExistence type="inferred from homology"/>
<feature type="binding site" evidence="7">
    <location>
        <position position="18"/>
    </location>
    <ligand>
        <name>S-adenosyl-L-methionine</name>
        <dbReference type="ChEBI" id="CHEBI:59789"/>
    </ligand>
</feature>
<dbReference type="PROSITE" id="PS00092">
    <property type="entry name" value="N6_MTASE"/>
    <property type="match status" value="1"/>
</dbReference>
<dbReference type="InterPro" id="IPR012263">
    <property type="entry name" value="M_m6A_EcoRV"/>
</dbReference>
<dbReference type="PANTHER" id="PTHR30481">
    <property type="entry name" value="DNA ADENINE METHYLASE"/>
    <property type="match status" value="1"/>
</dbReference>
<dbReference type="GO" id="GO:0006298">
    <property type="term" value="P:mismatch repair"/>
    <property type="evidence" value="ECO:0007669"/>
    <property type="project" value="TreeGrafter"/>
</dbReference>
<dbReference type="PIRSF" id="PIRSF000398">
    <property type="entry name" value="M_m6A_EcoRV"/>
    <property type="match status" value="1"/>
</dbReference>
<evidence type="ECO:0000256" key="5">
    <source>
        <dbReference type="ARBA" id="ARBA00022691"/>
    </source>
</evidence>
<dbReference type="InterPro" id="IPR023095">
    <property type="entry name" value="Ade_MeTrfase_dom_2"/>
</dbReference>